<dbReference type="Proteomes" id="UP001287356">
    <property type="component" value="Unassembled WGS sequence"/>
</dbReference>
<dbReference type="InterPro" id="IPR011009">
    <property type="entry name" value="Kinase-like_dom_sf"/>
</dbReference>
<dbReference type="Pfam" id="PF00069">
    <property type="entry name" value="Pkinase"/>
    <property type="match status" value="1"/>
</dbReference>
<sequence>MSSPVRDDPSTGADDLPPIQSEALAHFQHYIEHLPYPHDHTGIDGRGDVVKFVCLEVLRNYWTAEKTHEVLRRNQGTSVSAETVRNEYLQIFSILCYISCPGRISYFTKNGYTDASLPFSWMDGHRAALPVEAQFWRRFDENKWRFWPMTFNTIIHQKIIELDRILPICSIELLSESDDSTVQKVLIYPCCWKRKATSNEVVFKTLRPHAKDLWTNETSVYNELANAYSSISNPAIPKFAISPNPFDYITEYLGSFTQPLPSDTVVQLPSSSTGRDTSLEIDMGPRNNYTIVLEYAPGGSLAEFCKENMAMIMSREPEAELDLWRHMFKIALGVGAMHRINSTHQDLKELNILYTGKPVAEHGKPCFKISDLGKAHLMRDGGELQNNGGNLANMAPECCEIHDVQHGQTAPHYTKAADIWALGCIFSEMLIRGRLGESGLDRYEKARIQEISTEGPSLRGTGYERGFHNGVKELDCVADFHQHALKGCRPDSCLHFISDLILKEMLVSCRDREANVMTLATRWKNRLGAGESAMPPVAGSLGPPPNSPPPPSHPDYPGPSGPYGPAPPMSEFSVLVEGEALSVPRIYSYLTKSRKIVSKDYLGLQRQLRGLGPRRHRILIDDSSSMAEVHIPVVQTACVIAKLVKYHAAPGTGVEVSFPTADPRVKIFWKTKKVDTYMRAHEFVSPKWRLGQLLNETVTELSTTIIPSEYPIGLYILTDGIFGEPPPDLRQQIKRLLDFANAPPPVGSIFLSVTIILFGNNETGAQKLYQLKSEIGAMVRLPSENPIHICRWNGSVADMLLGRLQAGSVEQSSVAVTLSGNIAAGNLTVPEG</sequence>
<reference evidence="3" key="2">
    <citation type="submission" date="2023-06" db="EMBL/GenBank/DDBJ databases">
        <authorList>
            <consortium name="Lawrence Berkeley National Laboratory"/>
            <person name="Haridas S."/>
            <person name="Hensen N."/>
            <person name="Bonometti L."/>
            <person name="Westerberg I."/>
            <person name="Brannstrom I.O."/>
            <person name="Guillou S."/>
            <person name="Cros-Aarteil S."/>
            <person name="Calhoun S."/>
            <person name="Kuo A."/>
            <person name="Mondo S."/>
            <person name="Pangilinan J."/>
            <person name="Riley R."/>
            <person name="Labutti K."/>
            <person name="Andreopoulos B."/>
            <person name="Lipzen A."/>
            <person name="Chen C."/>
            <person name="Yanf M."/>
            <person name="Daum C."/>
            <person name="Ng V."/>
            <person name="Clum A."/>
            <person name="Steindorff A."/>
            <person name="Ohm R."/>
            <person name="Martin F."/>
            <person name="Silar P."/>
            <person name="Natvig D."/>
            <person name="Lalanne C."/>
            <person name="Gautier V."/>
            <person name="Ament-Velasquez S.L."/>
            <person name="Kruys A."/>
            <person name="Hutchinson M.I."/>
            <person name="Powell A.J."/>
            <person name="Barry K."/>
            <person name="Miller A.N."/>
            <person name="Grigoriev I.V."/>
            <person name="Debuchy R."/>
            <person name="Gladieux P."/>
            <person name="Thoren M.H."/>
            <person name="Johannesson H."/>
        </authorList>
    </citation>
    <scope>NUCLEOTIDE SEQUENCE</scope>
    <source>
        <strain evidence="3">CBS 958.72</strain>
    </source>
</reference>
<keyword evidence="3" id="KW-0418">Kinase</keyword>
<dbReference type="EMBL" id="JAULSN010000007">
    <property type="protein sequence ID" value="KAK3367214.1"/>
    <property type="molecule type" value="Genomic_DNA"/>
</dbReference>
<evidence type="ECO:0000256" key="1">
    <source>
        <dbReference type="SAM" id="MobiDB-lite"/>
    </source>
</evidence>
<dbReference type="SMART" id="SM00220">
    <property type="entry name" value="S_TKc"/>
    <property type="match status" value="1"/>
</dbReference>
<evidence type="ECO:0000259" key="2">
    <source>
        <dbReference type="PROSITE" id="PS50011"/>
    </source>
</evidence>
<evidence type="ECO:0000313" key="3">
    <source>
        <dbReference type="EMBL" id="KAK3367214.1"/>
    </source>
</evidence>
<proteinExistence type="predicted"/>
<reference evidence="3" key="1">
    <citation type="journal article" date="2023" name="Mol. Phylogenet. Evol.">
        <title>Genome-scale phylogeny and comparative genomics of the fungal order Sordariales.</title>
        <authorList>
            <person name="Hensen N."/>
            <person name="Bonometti L."/>
            <person name="Westerberg I."/>
            <person name="Brannstrom I.O."/>
            <person name="Guillou S."/>
            <person name="Cros-Aarteil S."/>
            <person name="Calhoun S."/>
            <person name="Haridas S."/>
            <person name="Kuo A."/>
            <person name="Mondo S."/>
            <person name="Pangilinan J."/>
            <person name="Riley R."/>
            <person name="LaButti K."/>
            <person name="Andreopoulos B."/>
            <person name="Lipzen A."/>
            <person name="Chen C."/>
            <person name="Yan M."/>
            <person name="Daum C."/>
            <person name="Ng V."/>
            <person name="Clum A."/>
            <person name="Steindorff A."/>
            <person name="Ohm R.A."/>
            <person name="Martin F."/>
            <person name="Silar P."/>
            <person name="Natvig D.O."/>
            <person name="Lalanne C."/>
            <person name="Gautier V."/>
            <person name="Ament-Velasquez S.L."/>
            <person name="Kruys A."/>
            <person name="Hutchinson M.I."/>
            <person name="Powell A.J."/>
            <person name="Barry K."/>
            <person name="Miller A.N."/>
            <person name="Grigoriev I.V."/>
            <person name="Debuchy R."/>
            <person name="Gladieux P."/>
            <person name="Hiltunen Thoren M."/>
            <person name="Johannesson H."/>
        </authorList>
    </citation>
    <scope>NUCLEOTIDE SEQUENCE</scope>
    <source>
        <strain evidence="3">CBS 958.72</strain>
    </source>
</reference>
<keyword evidence="3" id="KW-0808">Transferase</keyword>
<dbReference type="PROSITE" id="PS50011">
    <property type="entry name" value="PROTEIN_KINASE_DOM"/>
    <property type="match status" value="1"/>
</dbReference>
<dbReference type="GO" id="GO:0004672">
    <property type="term" value="F:protein kinase activity"/>
    <property type="evidence" value="ECO:0007669"/>
    <property type="project" value="InterPro"/>
</dbReference>
<dbReference type="GO" id="GO:0005524">
    <property type="term" value="F:ATP binding"/>
    <property type="evidence" value="ECO:0007669"/>
    <property type="project" value="InterPro"/>
</dbReference>
<keyword evidence="4" id="KW-1185">Reference proteome</keyword>
<gene>
    <name evidence="3" type="ORF">B0T24DRAFT_635262</name>
</gene>
<dbReference type="AlphaFoldDB" id="A0AAE0N2N9"/>
<name>A0AAE0N2N9_9PEZI</name>
<accession>A0AAE0N2N9</accession>
<dbReference type="SUPFAM" id="SSF56112">
    <property type="entry name" value="Protein kinase-like (PK-like)"/>
    <property type="match status" value="1"/>
</dbReference>
<feature type="domain" description="Protein kinase" evidence="2">
    <location>
        <begin position="168"/>
        <end position="524"/>
    </location>
</feature>
<comment type="caution">
    <text evidence="3">The sequence shown here is derived from an EMBL/GenBank/DDBJ whole genome shotgun (WGS) entry which is preliminary data.</text>
</comment>
<dbReference type="InterPro" id="IPR000719">
    <property type="entry name" value="Prot_kinase_dom"/>
</dbReference>
<feature type="compositionally biased region" description="Pro residues" evidence="1">
    <location>
        <begin position="542"/>
        <end position="564"/>
    </location>
</feature>
<dbReference type="InterPro" id="IPR052751">
    <property type="entry name" value="Plant_MAPKKK"/>
</dbReference>
<dbReference type="PANTHER" id="PTHR48011">
    <property type="entry name" value="CCR4-NOT TRANSCRIPTIONAL COMPLEX SUBUNIT CAF120-RELATED"/>
    <property type="match status" value="1"/>
</dbReference>
<evidence type="ECO:0000313" key="4">
    <source>
        <dbReference type="Proteomes" id="UP001287356"/>
    </source>
</evidence>
<dbReference type="PANTHER" id="PTHR48011:SF4">
    <property type="entry name" value="MITOGEN-ACTIVATED PROTEIN KINASE KINASE KINASE 19"/>
    <property type="match status" value="1"/>
</dbReference>
<protein>
    <submittedName>
        <fullName evidence="3">Kinase-like domain-containing protein</fullName>
    </submittedName>
</protein>
<dbReference type="GO" id="GO:0007165">
    <property type="term" value="P:signal transduction"/>
    <property type="evidence" value="ECO:0007669"/>
    <property type="project" value="TreeGrafter"/>
</dbReference>
<feature type="region of interest" description="Disordered" evidence="1">
    <location>
        <begin position="532"/>
        <end position="564"/>
    </location>
</feature>
<dbReference type="Gene3D" id="1.10.510.10">
    <property type="entry name" value="Transferase(Phosphotransferase) domain 1"/>
    <property type="match status" value="1"/>
</dbReference>
<organism evidence="3 4">
    <name type="scientific">Lasiosphaeria ovina</name>
    <dbReference type="NCBI Taxonomy" id="92902"/>
    <lineage>
        <taxon>Eukaryota</taxon>
        <taxon>Fungi</taxon>
        <taxon>Dikarya</taxon>
        <taxon>Ascomycota</taxon>
        <taxon>Pezizomycotina</taxon>
        <taxon>Sordariomycetes</taxon>
        <taxon>Sordariomycetidae</taxon>
        <taxon>Sordariales</taxon>
        <taxon>Lasiosphaeriaceae</taxon>
        <taxon>Lasiosphaeria</taxon>
    </lineage>
</organism>